<feature type="compositionally biased region" description="Basic and acidic residues" evidence="1">
    <location>
        <begin position="33"/>
        <end position="67"/>
    </location>
</feature>
<evidence type="ECO:0000313" key="2">
    <source>
        <dbReference type="EMBL" id="GGZ88699.1"/>
    </source>
</evidence>
<feature type="region of interest" description="Disordered" evidence="1">
    <location>
        <begin position="1"/>
        <end position="104"/>
    </location>
</feature>
<reference evidence="2" key="2">
    <citation type="submission" date="2020-09" db="EMBL/GenBank/DDBJ databases">
        <authorList>
            <person name="Sun Q."/>
            <person name="Ohkuma M."/>
        </authorList>
    </citation>
    <scope>NUCLEOTIDE SEQUENCE</scope>
    <source>
        <strain evidence="2">JCM 5016</strain>
    </source>
</reference>
<reference evidence="2" key="1">
    <citation type="journal article" date="2014" name="Int. J. Syst. Evol. Microbiol.">
        <title>Complete genome sequence of Corynebacterium casei LMG S-19264T (=DSM 44701T), isolated from a smear-ripened cheese.</title>
        <authorList>
            <consortium name="US DOE Joint Genome Institute (JGI-PGF)"/>
            <person name="Walter F."/>
            <person name="Albersmeier A."/>
            <person name="Kalinowski J."/>
            <person name="Ruckert C."/>
        </authorList>
    </citation>
    <scope>NUCLEOTIDE SEQUENCE</scope>
    <source>
        <strain evidence="2">JCM 5016</strain>
    </source>
</reference>
<sequence>MRRGAEASRITRLRISSPPPAPPRTGNPTARVPHGEGNEHRSPVDDVRQSRKQGEEGERGGDSRQERGTPAWRFLASQARSDPGRCRSIMDDPLRDVVTLGGTD</sequence>
<keyword evidence="3" id="KW-1185">Reference proteome</keyword>
<organism evidence="2 3">
    <name type="scientific">Streptomyces echinoruber</name>
    <dbReference type="NCBI Taxonomy" id="68898"/>
    <lineage>
        <taxon>Bacteria</taxon>
        <taxon>Bacillati</taxon>
        <taxon>Actinomycetota</taxon>
        <taxon>Actinomycetes</taxon>
        <taxon>Kitasatosporales</taxon>
        <taxon>Streptomycetaceae</taxon>
        <taxon>Streptomyces</taxon>
    </lineage>
</organism>
<dbReference type="EMBL" id="BMWH01000009">
    <property type="protein sequence ID" value="GGZ88699.1"/>
    <property type="molecule type" value="Genomic_DNA"/>
</dbReference>
<comment type="caution">
    <text evidence="2">The sequence shown here is derived from an EMBL/GenBank/DDBJ whole genome shotgun (WGS) entry which is preliminary data.</text>
</comment>
<accession>A0A918R6S8</accession>
<proteinExistence type="predicted"/>
<name>A0A918R6S8_9ACTN</name>
<dbReference type="AlphaFoldDB" id="A0A918R6S8"/>
<feature type="compositionally biased region" description="Basic and acidic residues" evidence="1">
    <location>
        <begin position="82"/>
        <end position="95"/>
    </location>
</feature>
<dbReference type="Proteomes" id="UP000623010">
    <property type="component" value="Unassembled WGS sequence"/>
</dbReference>
<evidence type="ECO:0000313" key="3">
    <source>
        <dbReference type="Proteomes" id="UP000623010"/>
    </source>
</evidence>
<protein>
    <submittedName>
        <fullName evidence="2">Uncharacterized protein</fullName>
    </submittedName>
</protein>
<gene>
    <name evidence="2" type="ORF">GCM10010389_28840</name>
</gene>
<evidence type="ECO:0000256" key="1">
    <source>
        <dbReference type="SAM" id="MobiDB-lite"/>
    </source>
</evidence>